<protein>
    <recommendedName>
        <fullName evidence="7">Enoyl-CoA hydratase domain-containing protein 3, mitochondrial</fullName>
    </recommendedName>
</protein>
<keyword evidence="4" id="KW-0443">Lipid metabolism</keyword>
<keyword evidence="3" id="KW-0809">Transit peptide</keyword>
<evidence type="ECO:0000256" key="6">
    <source>
        <dbReference type="ARBA" id="ARBA00037410"/>
    </source>
</evidence>
<comment type="caution">
    <text evidence="8">The sequence shown here is derived from an EMBL/GenBank/DDBJ whole genome shotgun (WGS) entry which is preliminary data.</text>
</comment>
<dbReference type="InterPro" id="IPR052377">
    <property type="entry name" value="Mitochondrial_ECH-domain"/>
</dbReference>
<dbReference type="Gene3D" id="1.10.12.10">
    <property type="entry name" value="Lyase 2-enoyl-coa Hydratase, Chain A, domain 2"/>
    <property type="match status" value="1"/>
</dbReference>
<keyword evidence="5" id="KW-0496">Mitochondrion</keyword>
<comment type="function">
    <text evidence="6">May play a role in fatty acid biosynthesis and insulin sensitivity.</text>
</comment>
<reference evidence="8" key="1">
    <citation type="submission" date="2023-10" db="EMBL/GenBank/DDBJ databases">
        <title>Genome assemblies of two species of porcelain crab, Petrolisthes cinctipes and Petrolisthes manimaculis (Anomura: Porcellanidae).</title>
        <authorList>
            <person name="Angst P."/>
        </authorList>
    </citation>
    <scope>NUCLEOTIDE SEQUENCE</scope>
    <source>
        <strain evidence="8">PB745_01</strain>
        <tissue evidence="8">Gill</tissue>
    </source>
</reference>
<proteinExistence type="predicted"/>
<dbReference type="Gene3D" id="3.90.226.10">
    <property type="entry name" value="2-enoyl-CoA Hydratase, Chain A, domain 1"/>
    <property type="match status" value="1"/>
</dbReference>
<dbReference type="GO" id="GO:0016836">
    <property type="term" value="F:hydro-lyase activity"/>
    <property type="evidence" value="ECO:0007669"/>
    <property type="project" value="TreeGrafter"/>
</dbReference>
<sequence length="311" mass="34388">MISVIQRSVRYGSRHFSVSTPRKNPRLIVEETEGVRRITLADPKTRNSLSLEMLEELLLTKRNYDVDDDINSYFNYRNSLSLEMLEALHSAVVKTDPALRCIVLEAEGKVFSAGHNLKELTQKEGKGHHNRVFDACADLMLGLANLRVPVVAKVDGVATAAGCQLVASCDIVIATHNSSFSTPGGNVGIFCSTPGIPLVRCVPRKVSAHMLLTGLPITADEALRAGLVSKVVPQEELDAETQKVVDAILNKSSPVITLGKRFMYRQMEMSIEEAYREGSCVMVHNINMKDGQEGINSFIQKRKPNWTHEKD</sequence>
<dbReference type="GO" id="GO:0006631">
    <property type="term" value="P:fatty acid metabolic process"/>
    <property type="evidence" value="ECO:0007669"/>
    <property type="project" value="UniProtKB-KW"/>
</dbReference>
<dbReference type="InterPro" id="IPR001753">
    <property type="entry name" value="Enoyl-CoA_hydra/iso"/>
</dbReference>
<dbReference type="GO" id="GO:0005739">
    <property type="term" value="C:mitochondrion"/>
    <property type="evidence" value="ECO:0007669"/>
    <property type="project" value="UniProtKB-SubCell"/>
</dbReference>
<keyword evidence="9" id="KW-1185">Reference proteome</keyword>
<dbReference type="InterPro" id="IPR029045">
    <property type="entry name" value="ClpP/crotonase-like_dom_sf"/>
</dbReference>
<evidence type="ECO:0000256" key="4">
    <source>
        <dbReference type="ARBA" id="ARBA00023098"/>
    </source>
</evidence>
<dbReference type="PANTHER" id="PTHR43602:SF1">
    <property type="entry name" value="ENOYL-COA HYDRATASE DOMAIN-CONTAINING PROTEIN 3, MITOCHONDRIAL"/>
    <property type="match status" value="1"/>
</dbReference>
<evidence type="ECO:0000256" key="5">
    <source>
        <dbReference type="ARBA" id="ARBA00023128"/>
    </source>
</evidence>
<evidence type="ECO:0000256" key="3">
    <source>
        <dbReference type="ARBA" id="ARBA00022946"/>
    </source>
</evidence>
<accession>A0AAE1F104</accession>
<evidence type="ECO:0000313" key="9">
    <source>
        <dbReference type="Proteomes" id="UP001286313"/>
    </source>
</evidence>
<dbReference type="InterPro" id="IPR014748">
    <property type="entry name" value="Enoyl-CoA_hydra_C"/>
</dbReference>
<dbReference type="Pfam" id="PF00378">
    <property type="entry name" value="ECH_1"/>
    <property type="match status" value="1"/>
</dbReference>
<dbReference type="PANTHER" id="PTHR43602">
    <property type="match status" value="1"/>
</dbReference>
<dbReference type="AlphaFoldDB" id="A0AAE1F104"/>
<comment type="subcellular location">
    <subcellularLocation>
        <location evidence="1">Mitochondrion</location>
    </subcellularLocation>
</comment>
<evidence type="ECO:0000313" key="8">
    <source>
        <dbReference type="EMBL" id="KAK3864753.1"/>
    </source>
</evidence>
<dbReference type="SUPFAM" id="SSF52096">
    <property type="entry name" value="ClpP/crotonase"/>
    <property type="match status" value="2"/>
</dbReference>
<gene>
    <name evidence="8" type="ORF">Pcinc_029583</name>
</gene>
<organism evidence="8 9">
    <name type="scientific">Petrolisthes cinctipes</name>
    <name type="common">Flat porcelain crab</name>
    <dbReference type="NCBI Taxonomy" id="88211"/>
    <lineage>
        <taxon>Eukaryota</taxon>
        <taxon>Metazoa</taxon>
        <taxon>Ecdysozoa</taxon>
        <taxon>Arthropoda</taxon>
        <taxon>Crustacea</taxon>
        <taxon>Multicrustacea</taxon>
        <taxon>Malacostraca</taxon>
        <taxon>Eumalacostraca</taxon>
        <taxon>Eucarida</taxon>
        <taxon>Decapoda</taxon>
        <taxon>Pleocyemata</taxon>
        <taxon>Anomura</taxon>
        <taxon>Galatheoidea</taxon>
        <taxon>Porcellanidae</taxon>
        <taxon>Petrolisthes</taxon>
    </lineage>
</organism>
<evidence type="ECO:0000256" key="7">
    <source>
        <dbReference type="ARBA" id="ARBA00040545"/>
    </source>
</evidence>
<dbReference type="Proteomes" id="UP001286313">
    <property type="component" value="Unassembled WGS sequence"/>
</dbReference>
<evidence type="ECO:0000256" key="2">
    <source>
        <dbReference type="ARBA" id="ARBA00022832"/>
    </source>
</evidence>
<name>A0AAE1F104_PETCI</name>
<keyword evidence="2" id="KW-0276">Fatty acid metabolism</keyword>
<evidence type="ECO:0000256" key="1">
    <source>
        <dbReference type="ARBA" id="ARBA00004173"/>
    </source>
</evidence>
<dbReference type="Gene3D" id="3.30.300.220">
    <property type="match status" value="1"/>
</dbReference>
<dbReference type="CDD" id="cd06558">
    <property type="entry name" value="crotonase-like"/>
    <property type="match status" value="1"/>
</dbReference>
<dbReference type="EMBL" id="JAWQEG010003726">
    <property type="protein sequence ID" value="KAK3864753.1"/>
    <property type="molecule type" value="Genomic_DNA"/>
</dbReference>